<accession>A0A7W8PPQ9</accession>
<evidence type="ECO:0000313" key="3">
    <source>
        <dbReference type="Proteomes" id="UP000592780"/>
    </source>
</evidence>
<comment type="caution">
    <text evidence="2">The sequence shown here is derived from an EMBL/GenBank/DDBJ whole genome shotgun (WGS) entry which is preliminary data.</text>
</comment>
<name>A0A7W8PPQ9_PARAM</name>
<dbReference type="AlphaFoldDB" id="A0A7W8PPQ9"/>
<keyword evidence="1" id="KW-0812">Transmembrane</keyword>
<dbReference type="EMBL" id="JACHDD010000004">
    <property type="protein sequence ID" value="MBB5424602.1"/>
    <property type="molecule type" value="Genomic_DNA"/>
</dbReference>
<proteinExistence type="predicted"/>
<sequence length="43" mass="4920">MKQFILSLEIGKNHDRIMKGVLIFNILISIGMCALFLPAIFNR</sequence>
<dbReference type="RefSeq" id="WP_018432050.1">
    <property type="nucleotide sequence ID" value="NZ_JACHDF010000002.1"/>
</dbReference>
<gene>
    <name evidence="2" type="ORF">HDG40_002747</name>
</gene>
<keyword evidence="3" id="KW-1185">Reference proteome</keyword>
<dbReference type="GeneID" id="301107423"/>
<keyword evidence="1" id="KW-1133">Transmembrane helix</keyword>
<protein>
    <submittedName>
        <fullName evidence="2">Uncharacterized protein</fullName>
    </submittedName>
</protein>
<dbReference type="Proteomes" id="UP000592780">
    <property type="component" value="Unassembled WGS sequence"/>
</dbReference>
<evidence type="ECO:0000313" key="2">
    <source>
        <dbReference type="EMBL" id="MBB5424602.1"/>
    </source>
</evidence>
<feature type="transmembrane region" description="Helical" evidence="1">
    <location>
        <begin position="21"/>
        <end position="41"/>
    </location>
</feature>
<keyword evidence="1" id="KW-0472">Membrane</keyword>
<evidence type="ECO:0000256" key="1">
    <source>
        <dbReference type="SAM" id="Phobius"/>
    </source>
</evidence>
<reference evidence="2 3" key="1">
    <citation type="submission" date="2020-08" db="EMBL/GenBank/DDBJ databases">
        <title>Genomic Encyclopedia of Type Strains, Phase IV (KMG-V): Genome sequencing to study the core and pangenomes of soil and plant-associated prokaryotes.</title>
        <authorList>
            <person name="Whitman W."/>
        </authorList>
    </citation>
    <scope>NUCLEOTIDE SEQUENCE [LARGE SCALE GENOMIC DNA]</scope>
    <source>
        <strain evidence="2 3">JPY158</strain>
    </source>
</reference>
<organism evidence="2 3">
    <name type="scientific">Paraburkholderia atlantica</name>
    <dbReference type="NCBI Taxonomy" id="2654982"/>
    <lineage>
        <taxon>Bacteria</taxon>
        <taxon>Pseudomonadati</taxon>
        <taxon>Pseudomonadota</taxon>
        <taxon>Betaproteobacteria</taxon>
        <taxon>Burkholderiales</taxon>
        <taxon>Burkholderiaceae</taxon>
        <taxon>Paraburkholderia</taxon>
    </lineage>
</organism>